<evidence type="ECO:0000256" key="1">
    <source>
        <dbReference type="SAM" id="SignalP"/>
    </source>
</evidence>
<dbReference type="Proteomes" id="UP001596435">
    <property type="component" value="Unassembled WGS sequence"/>
</dbReference>
<keyword evidence="3" id="KW-1185">Reference proteome</keyword>
<name>A0ABW2G4V6_9ACTN</name>
<reference evidence="3" key="1">
    <citation type="journal article" date="2019" name="Int. J. Syst. Evol. Microbiol.">
        <title>The Global Catalogue of Microorganisms (GCM) 10K type strain sequencing project: providing services to taxonomists for standard genome sequencing and annotation.</title>
        <authorList>
            <consortium name="The Broad Institute Genomics Platform"/>
            <consortium name="The Broad Institute Genome Sequencing Center for Infectious Disease"/>
            <person name="Wu L."/>
            <person name="Ma J."/>
        </authorList>
    </citation>
    <scope>NUCLEOTIDE SEQUENCE [LARGE SCALE GENOMIC DNA]</scope>
    <source>
        <strain evidence="3">CGMCC 1.12859</strain>
    </source>
</reference>
<gene>
    <name evidence="2" type="ORF">ACFQMG_27740</name>
</gene>
<proteinExistence type="predicted"/>
<protein>
    <submittedName>
        <fullName evidence="2">Uncharacterized protein</fullName>
    </submittedName>
</protein>
<keyword evidence="1" id="KW-0732">Signal</keyword>
<feature type="signal peptide" evidence="1">
    <location>
        <begin position="1"/>
        <end position="27"/>
    </location>
</feature>
<dbReference type="EMBL" id="JBHTAJ010000066">
    <property type="protein sequence ID" value="MFC7183344.1"/>
    <property type="molecule type" value="Genomic_DNA"/>
</dbReference>
<dbReference type="InterPro" id="IPR006311">
    <property type="entry name" value="TAT_signal"/>
</dbReference>
<dbReference type="RefSeq" id="WP_345709021.1">
    <property type="nucleotide sequence ID" value="NZ_BAABKV010000001.1"/>
</dbReference>
<comment type="caution">
    <text evidence="2">The sequence shown here is derived from an EMBL/GenBank/DDBJ whole genome shotgun (WGS) entry which is preliminary data.</text>
</comment>
<accession>A0ABW2G4V6</accession>
<feature type="chain" id="PRO_5047226154" evidence="1">
    <location>
        <begin position="28"/>
        <end position="72"/>
    </location>
</feature>
<sequence length="72" mass="7107">MRTTVRTVLVGALLGAAALAATPTASAAGGAAYPAPSKQEHLYTIPVGGIADVGDLTKVSLLGYDFAGLLGH</sequence>
<organism evidence="2 3">
    <name type="scientific">Kitasatospora paranensis</name>
    <dbReference type="NCBI Taxonomy" id="258053"/>
    <lineage>
        <taxon>Bacteria</taxon>
        <taxon>Bacillati</taxon>
        <taxon>Actinomycetota</taxon>
        <taxon>Actinomycetes</taxon>
        <taxon>Kitasatosporales</taxon>
        <taxon>Streptomycetaceae</taxon>
        <taxon>Kitasatospora</taxon>
    </lineage>
</organism>
<evidence type="ECO:0000313" key="2">
    <source>
        <dbReference type="EMBL" id="MFC7183344.1"/>
    </source>
</evidence>
<evidence type="ECO:0000313" key="3">
    <source>
        <dbReference type="Proteomes" id="UP001596435"/>
    </source>
</evidence>
<dbReference type="PROSITE" id="PS51318">
    <property type="entry name" value="TAT"/>
    <property type="match status" value="1"/>
</dbReference>